<protein>
    <submittedName>
        <fullName evidence="2">Uncharacterized protein</fullName>
    </submittedName>
</protein>
<name>A0A917Y261_9BACI</name>
<feature type="coiled-coil region" evidence="1">
    <location>
        <begin position="75"/>
        <end position="137"/>
    </location>
</feature>
<comment type="caution">
    <text evidence="2">The sequence shown here is derived from an EMBL/GenBank/DDBJ whole genome shotgun (WGS) entry which is preliminary data.</text>
</comment>
<proteinExistence type="predicted"/>
<accession>A0A917Y261</accession>
<keyword evidence="1" id="KW-0175">Coiled coil</keyword>
<evidence type="ECO:0000256" key="1">
    <source>
        <dbReference type="SAM" id="Coils"/>
    </source>
</evidence>
<evidence type="ECO:0000313" key="3">
    <source>
        <dbReference type="Proteomes" id="UP000624041"/>
    </source>
</evidence>
<dbReference type="AlphaFoldDB" id="A0A917Y261"/>
<evidence type="ECO:0000313" key="2">
    <source>
        <dbReference type="EMBL" id="GGN63722.1"/>
    </source>
</evidence>
<sequence length="184" mass="21950">MGLYINGDYEDIYQTDETVDDNNQVIYFHNRTTERLKEQTQFNESVEKHVAEIKSSTDRQHVLNMQKWQEFETEYRRLLTKLAAISEENERLAKQVTAYMERQEEITNQLAIDKNRMKGLEKRVEEQEAMTAKVVRQLDHFRSVLYERTNYLAEKVEEATASIIRFLKNEPYTSSTKEKEKAIR</sequence>
<organism evidence="2 3">
    <name type="scientific">Oceanobacillus indicireducens</name>
    <dbReference type="NCBI Taxonomy" id="1004261"/>
    <lineage>
        <taxon>Bacteria</taxon>
        <taxon>Bacillati</taxon>
        <taxon>Bacillota</taxon>
        <taxon>Bacilli</taxon>
        <taxon>Bacillales</taxon>
        <taxon>Bacillaceae</taxon>
        <taxon>Oceanobacillus</taxon>
    </lineage>
</organism>
<dbReference type="EMBL" id="BMOS01000028">
    <property type="protein sequence ID" value="GGN63722.1"/>
    <property type="molecule type" value="Genomic_DNA"/>
</dbReference>
<gene>
    <name evidence="2" type="ORF">GCM10007971_30880</name>
</gene>
<dbReference type="Proteomes" id="UP000624041">
    <property type="component" value="Unassembled WGS sequence"/>
</dbReference>
<dbReference type="RefSeq" id="WP_156855705.1">
    <property type="nucleotide sequence ID" value="NZ_BMOS01000028.1"/>
</dbReference>
<reference evidence="2" key="1">
    <citation type="journal article" date="2014" name="Int. J. Syst. Evol. Microbiol.">
        <title>Complete genome sequence of Corynebacterium casei LMG S-19264T (=DSM 44701T), isolated from a smear-ripened cheese.</title>
        <authorList>
            <consortium name="US DOE Joint Genome Institute (JGI-PGF)"/>
            <person name="Walter F."/>
            <person name="Albersmeier A."/>
            <person name="Kalinowski J."/>
            <person name="Ruckert C."/>
        </authorList>
    </citation>
    <scope>NUCLEOTIDE SEQUENCE</scope>
    <source>
        <strain evidence="2">JCM 17251</strain>
    </source>
</reference>
<reference evidence="2" key="2">
    <citation type="submission" date="2020-09" db="EMBL/GenBank/DDBJ databases">
        <authorList>
            <person name="Sun Q."/>
            <person name="Ohkuma M."/>
        </authorList>
    </citation>
    <scope>NUCLEOTIDE SEQUENCE</scope>
    <source>
        <strain evidence="2">JCM 17251</strain>
    </source>
</reference>
<keyword evidence="3" id="KW-1185">Reference proteome</keyword>